<organism evidence="2 3">
    <name type="scientific">Couchioplanes caeruleus subsp. caeruleus</name>
    <dbReference type="NCBI Taxonomy" id="56427"/>
    <lineage>
        <taxon>Bacteria</taxon>
        <taxon>Bacillati</taxon>
        <taxon>Actinomycetota</taxon>
        <taxon>Actinomycetes</taxon>
        <taxon>Micromonosporales</taxon>
        <taxon>Micromonosporaceae</taxon>
        <taxon>Couchioplanes</taxon>
    </lineage>
</organism>
<feature type="compositionally biased region" description="Pro residues" evidence="1">
    <location>
        <begin position="7"/>
        <end position="22"/>
    </location>
</feature>
<proteinExistence type="predicted"/>
<dbReference type="RefSeq" id="WP_071808016.1">
    <property type="nucleotide sequence ID" value="NZ_MEIA01000322.1"/>
</dbReference>
<gene>
    <name evidence="2" type="ORF">BG844_26085</name>
</gene>
<evidence type="ECO:0000313" key="2">
    <source>
        <dbReference type="EMBL" id="OJF11479.1"/>
    </source>
</evidence>
<dbReference type="EMBL" id="MEIA01000322">
    <property type="protein sequence ID" value="OJF11479.1"/>
    <property type="molecule type" value="Genomic_DNA"/>
</dbReference>
<feature type="region of interest" description="Disordered" evidence="1">
    <location>
        <begin position="1"/>
        <end position="28"/>
    </location>
</feature>
<name>A0A1K0FF65_9ACTN</name>
<sequence length="318" mass="34389">MARDRPPPPSGFPDGPPPPPTDPARELDPAVIRPWPGLLTVDLGAEWAVSSLRRMRGPMRVSGGGALLDEEPFALLRAVVPARALDPGENRSVADRLRLRLRNQLPRGSTPTGDRERCHVGPLPGTCDRFSDGHGGPLRAFVAAADTGEVDTAGSPLGVVVLASGPPDRYDTVAGTGWSLATTAGPDAALHTWVRVDGWWWQETLQLDAGDRIATASVEQVWQGGLDEWTDEVFARAPFLRGRRALGERPVRVDGLTRARMYRFDWQPSGRGRMLTNVVVGIRGDIGFQLVMELPFHDDAALSVTLDDLVPSLRVGAD</sequence>
<dbReference type="Proteomes" id="UP000182486">
    <property type="component" value="Unassembled WGS sequence"/>
</dbReference>
<dbReference type="AlphaFoldDB" id="A0A1K0FF65"/>
<evidence type="ECO:0000256" key="1">
    <source>
        <dbReference type="SAM" id="MobiDB-lite"/>
    </source>
</evidence>
<accession>A0A1K0FF65</accession>
<comment type="caution">
    <text evidence="2">The sequence shown here is derived from an EMBL/GenBank/DDBJ whole genome shotgun (WGS) entry which is preliminary data.</text>
</comment>
<evidence type="ECO:0000313" key="3">
    <source>
        <dbReference type="Proteomes" id="UP000182486"/>
    </source>
</evidence>
<reference evidence="2 3" key="1">
    <citation type="submission" date="2016-09" db="EMBL/GenBank/DDBJ databases">
        <title>Couchioplanes caeruleus draft genome sequence.</title>
        <authorList>
            <person name="Sheehan J."/>
            <person name="Caffrey P."/>
        </authorList>
    </citation>
    <scope>NUCLEOTIDE SEQUENCE [LARGE SCALE GENOMIC DNA]</scope>
    <source>
        <strain evidence="2 3">DSM 43634</strain>
    </source>
</reference>
<keyword evidence="3" id="KW-1185">Reference proteome</keyword>
<protein>
    <submittedName>
        <fullName evidence="2">Uncharacterized protein</fullName>
    </submittedName>
</protein>